<dbReference type="AlphaFoldDB" id="B8QJ20"/>
<geneLocation type="plasmid" evidence="1">
    <name>p6148</name>
</geneLocation>
<name>B8QJ20_ECOLX</name>
<protein>
    <submittedName>
        <fullName evidence="1">Putative truncated transposase B</fullName>
    </submittedName>
</protein>
<organism evidence="1">
    <name type="scientific">Escherichia coli</name>
    <dbReference type="NCBI Taxonomy" id="562"/>
    <lineage>
        <taxon>Bacteria</taxon>
        <taxon>Pseudomonadati</taxon>
        <taxon>Pseudomonadota</taxon>
        <taxon>Gammaproteobacteria</taxon>
        <taxon>Enterobacterales</taxon>
        <taxon>Enterobacteriaceae</taxon>
        <taxon>Escherichia</taxon>
    </lineage>
</organism>
<proteinExistence type="predicted"/>
<reference evidence="1" key="1">
    <citation type="journal article" date="2009" name="Can. J. Microbiol.">
        <title>The contribution of small cryptic plasmids to the antibiotic resistance of enteropathogenic Escherichia coli E2348/69.</title>
        <authorList>
            <person name="Handford C.L."/>
            <person name="Stang C.T."/>
            <person name="Raivio T.L."/>
            <person name="Dennis J.J."/>
        </authorList>
    </citation>
    <scope>NUCLEOTIDE SEQUENCE</scope>
    <source>
        <strain evidence="1">E2348/69</strain>
        <plasmid evidence="1">p6148</plasmid>
    </source>
</reference>
<keyword evidence="1" id="KW-0614">Plasmid</keyword>
<sequence>MWRPGRPAGIGILVVTRATDPSKPFSIRSLTSITRHSLRLWQSRERNCRAMCNGNLKNFSNAGGWSMAFYGFAASLATPSTWSLSAVSVAVSARAVGRGGWPKVTALLVDEVLPEQPMRQWVLSFPFQLRFLFGVVCGKGRNPTLRLWPAIFSGEIDVFPGDRRSRLISSMTSVAPA</sequence>
<accession>B8QJ20</accession>
<evidence type="ECO:0000313" key="1">
    <source>
        <dbReference type="EMBL" id="ACF05516.1"/>
    </source>
</evidence>
<dbReference type="EMBL" id="EU580136">
    <property type="protein sequence ID" value="ACF05516.1"/>
    <property type="molecule type" value="Genomic_DNA"/>
</dbReference>
<gene>
    <name evidence="1" type="primary">tnpB</name>
</gene>